<reference evidence="2 3" key="1">
    <citation type="submission" date="2018-05" db="EMBL/GenBank/DDBJ databases">
        <title>Genetic diversity of glacier-inhabiting Cryobacterium bacteria in China and description of Cryobacterium mengkeensis sp. nov. and Arthrobacter glacialis sp. nov.</title>
        <authorList>
            <person name="Liu Q."/>
            <person name="Xin Y.-H."/>
        </authorList>
    </citation>
    <scope>NUCLEOTIDE SEQUENCE [LARGE SCALE GENOMIC DNA]</scope>
    <source>
        <strain evidence="2 3">B7</strain>
    </source>
</reference>
<sequence length="182" mass="18034">MKKVMKAAIAAGAASALLLGGAGTYALWNGTDDINAGTVTTGHLTLDATAAGVWSDASTDAANTTFNPATDRLVPGDTVTFEQTVSISAEGKNLKGALEVGTLNAVPVALAGQVSVDLAADATAAGLSKVGNVISFAAPGNYDIPVTITVTFDAGTAGSTPVGTMDQALDLGALTLNLNQVR</sequence>
<dbReference type="InterPro" id="IPR023833">
    <property type="entry name" value="Signal_pept_SipW-depend-type"/>
</dbReference>
<dbReference type="Proteomes" id="UP000247980">
    <property type="component" value="Unassembled WGS sequence"/>
</dbReference>
<feature type="chain" id="PRO_5016118039" description="Alternate-type signal peptide domain-containing protein" evidence="1">
    <location>
        <begin position="27"/>
        <end position="182"/>
    </location>
</feature>
<keyword evidence="1" id="KW-0732">Signal</keyword>
<dbReference type="InterPro" id="IPR024006">
    <property type="entry name" value="Alt_signal_exp_actinobact"/>
</dbReference>
<dbReference type="AlphaFoldDB" id="A0A2V5INC0"/>
<name>A0A2V5INC0_9MICC</name>
<evidence type="ECO:0000313" key="3">
    <source>
        <dbReference type="Proteomes" id="UP000247980"/>
    </source>
</evidence>
<feature type="signal peptide" evidence="1">
    <location>
        <begin position="1"/>
        <end position="26"/>
    </location>
</feature>
<dbReference type="NCBIfam" id="TIGR04089">
    <property type="entry name" value="exp_by_SipW_III"/>
    <property type="match status" value="1"/>
</dbReference>
<dbReference type="NCBIfam" id="TIGR04088">
    <property type="entry name" value="cognate_SipW"/>
    <property type="match status" value="1"/>
</dbReference>
<accession>A0A2V5INC0</accession>
<keyword evidence="3" id="KW-1185">Reference proteome</keyword>
<evidence type="ECO:0008006" key="4">
    <source>
        <dbReference type="Google" id="ProtNLM"/>
    </source>
</evidence>
<evidence type="ECO:0000313" key="2">
    <source>
        <dbReference type="EMBL" id="PYI37601.1"/>
    </source>
</evidence>
<proteinExistence type="predicted"/>
<dbReference type="OrthoDB" id="4954224at2"/>
<comment type="caution">
    <text evidence="2">The sequence shown here is derived from an EMBL/GenBank/DDBJ whole genome shotgun (WGS) entry which is preliminary data.</text>
</comment>
<gene>
    <name evidence="2" type="ORF">CVS30_14465</name>
</gene>
<protein>
    <recommendedName>
        <fullName evidence="4">Alternate-type signal peptide domain-containing protein</fullName>
    </recommendedName>
</protein>
<dbReference type="RefSeq" id="WP_110486157.1">
    <property type="nucleotide sequence ID" value="NZ_QJVC01000019.1"/>
</dbReference>
<evidence type="ECO:0000256" key="1">
    <source>
        <dbReference type="SAM" id="SignalP"/>
    </source>
</evidence>
<dbReference type="EMBL" id="QJVC01000019">
    <property type="protein sequence ID" value="PYI37601.1"/>
    <property type="molecule type" value="Genomic_DNA"/>
</dbReference>
<organism evidence="2 3">
    <name type="scientific">Arthrobacter psychrolactophilus</name>
    <dbReference type="NCBI Taxonomy" id="92442"/>
    <lineage>
        <taxon>Bacteria</taxon>
        <taxon>Bacillati</taxon>
        <taxon>Actinomycetota</taxon>
        <taxon>Actinomycetes</taxon>
        <taxon>Micrococcales</taxon>
        <taxon>Micrococcaceae</taxon>
        <taxon>Arthrobacter</taxon>
    </lineage>
</organism>